<protein>
    <recommendedName>
        <fullName evidence="4">DUF4870 domain-containing protein</fullName>
    </recommendedName>
</protein>
<sequence>MKRHPSLISLTLYLIPIFGTIPAMWTLYRQKGNTAEKSVSRLSVMLAFSWLIAYSLLGVSGKMTASSVWSVRLLYLDGLITSGYFVSCLVLLIRLWRGKTPKLPGLTPLANQIFRSRSL</sequence>
<dbReference type="STRING" id="13035.Dacsa_2529"/>
<keyword evidence="1" id="KW-0472">Membrane</keyword>
<dbReference type="Proteomes" id="UP000010482">
    <property type="component" value="Chromosome"/>
</dbReference>
<proteinExistence type="predicted"/>
<feature type="transmembrane region" description="Helical" evidence="1">
    <location>
        <begin position="6"/>
        <end position="27"/>
    </location>
</feature>
<dbReference type="AlphaFoldDB" id="K9YW43"/>
<feature type="transmembrane region" description="Helical" evidence="1">
    <location>
        <begin position="73"/>
        <end position="93"/>
    </location>
</feature>
<dbReference type="RefSeq" id="WP_015230109.1">
    <property type="nucleotide sequence ID" value="NC_019780.1"/>
</dbReference>
<dbReference type="EMBL" id="CP003944">
    <property type="protein sequence ID" value="AFZ51119.1"/>
    <property type="molecule type" value="Genomic_DNA"/>
</dbReference>
<evidence type="ECO:0000313" key="2">
    <source>
        <dbReference type="EMBL" id="AFZ51119.1"/>
    </source>
</evidence>
<reference evidence="2" key="1">
    <citation type="submission" date="2012-04" db="EMBL/GenBank/DDBJ databases">
        <title>Finished genome of Dactylococcopsis salina PCC 8305.</title>
        <authorList>
            <consortium name="US DOE Joint Genome Institute"/>
            <person name="Gugger M."/>
            <person name="Coursin T."/>
            <person name="Rippka R."/>
            <person name="Tandeau De Marsac N."/>
            <person name="Huntemann M."/>
            <person name="Wei C.-L."/>
            <person name="Han J."/>
            <person name="Detter J.C."/>
            <person name="Han C."/>
            <person name="Tapia R."/>
            <person name="Daligault H."/>
            <person name="Chen A."/>
            <person name="Krypides N."/>
            <person name="Mavromatis K."/>
            <person name="Markowitz V."/>
            <person name="Szeto E."/>
            <person name="Ivanova N."/>
            <person name="Ovchinnikova G."/>
            <person name="Pagani I."/>
            <person name="Pati A."/>
            <person name="Goodwin L."/>
            <person name="Peters L."/>
            <person name="Pitluck S."/>
            <person name="Woyke T."/>
            <person name="Kerfeld C."/>
        </authorList>
    </citation>
    <scope>NUCLEOTIDE SEQUENCE [LARGE SCALE GENOMIC DNA]</scope>
    <source>
        <strain evidence="2">PCC 8305</strain>
    </source>
</reference>
<evidence type="ECO:0000313" key="3">
    <source>
        <dbReference type="Proteomes" id="UP000010482"/>
    </source>
</evidence>
<dbReference type="HOGENOM" id="CLU_133778_0_0_3"/>
<feature type="transmembrane region" description="Helical" evidence="1">
    <location>
        <begin position="39"/>
        <end position="61"/>
    </location>
</feature>
<dbReference type="OrthoDB" id="425192at2"/>
<gene>
    <name evidence="2" type="ORF">Dacsa_2529</name>
</gene>
<keyword evidence="1" id="KW-1133">Transmembrane helix</keyword>
<dbReference type="KEGG" id="dsl:Dacsa_2529"/>
<accession>K9YW43</accession>
<keyword evidence="1" id="KW-0812">Transmembrane</keyword>
<organism evidence="2 3">
    <name type="scientific">Dactylococcopsis salina (strain PCC 8305)</name>
    <name type="common">Myxobactron salinum</name>
    <dbReference type="NCBI Taxonomy" id="13035"/>
    <lineage>
        <taxon>Bacteria</taxon>
        <taxon>Bacillati</taxon>
        <taxon>Cyanobacteriota</taxon>
        <taxon>Cyanophyceae</taxon>
        <taxon>Nodosilineales</taxon>
        <taxon>Cymatolegaceae</taxon>
        <taxon>Dactylococcopsis</taxon>
    </lineage>
</organism>
<dbReference type="eggNOG" id="ENOG503345Y">
    <property type="taxonomic scope" value="Bacteria"/>
</dbReference>
<keyword evidence="3" id="KW-1185">Reference proteome</keyword>
<name>K9YW43_DACS8</name>
<evidence type="ECO:0000256" key="1">
    <source>
        <dbReference type="SAM" id="Phobius"/>
    </source>
</evidence>
<evidence type="ECO:0008006" key="4">
    <source>
        <dbReference type="Google" id="ProtNLM"/>
    </source>
</evidence>